<dbReference type="AlphaFoldDB" id="A0AAV6WXW7"/>
<protein>
    <submittedName>
        <fullName evidence="1">Uncharacterized protein</fullName>
    </submittedName>
</protein>
<organism evidence="1 2">
    <name type="scientific">Buddleja alternifolia</name>
    <dbReference type="NCBI Taxonomy" id="168488"/>
    <lineage>
        <taxon>Eukaryota</taxon>
        <taxon>Viridiplantae</taxon>
        <taxon>Streptophyta</taxon>
        <taxon>Embryophyta</taxon>
        <taxon>Tracheophyta</taxon>
        <taxon>Spermatophyta</taxon>
        <taxon>Magnoliopsida</taxon>
        <taxon>eudicotyledons</taxon>
        <taxon>Gunneridae</taxon>
        <taxon>Pentapetalae</taxon>
        <taxon>asterids</taxon>
        <taxon>lamiids</taxon>
        <taxon>Lamiales</taxon>
        <taxon>Scrophulariaceae</taxon>
        <taxon>Buddlejeae</taxon>
        <taxon>Buddleja</taxon>
    </lineage>
</organism>
<comment type="caution">
    <text evidence="1">The sequence shown here is derived from an EMBL/GenBank/DDBJ whole genome shotgun (WGS) entry which is preliminary data.</text>
</comment>
<gene>
    <name evidence="1" type="ORF">BUALT_Bualt10G0073300</name>
</gene>
<dbReference type="EMBL" id="WHWC01000010">
    <property type="protein sequence ID" value="KAG8375178.1"/>
    <property type="molecule type" value="Genomic_DNA"/>
</dbReference>
<evidence type="ECO:0000313" key="2">
    <source>
        <dbReference type="Proteomes" id="UP000826271"/>
    </source>
</evidence>
<dbReference type="Proteomes" id="UP000826271">
    <property type="component" value="Unassembled WGS sequence"/>
</dbReference>
<keyword evidence="2" id="KW-1185">Reference proteome</keyword>
<sequence>MLSNFSIPAEEFLSATHIERYTRTVRENVSVFRRGVRDIPVSPLRACFREFWAQPSLTKFAILIHLDGHHWRPPLGPFDLDLSTSRFELPTSDLLALNRIEKLLSAAVRAKKLQSFDGYPGLDHFLGCYPFKSKTLQDEYSPEGLCRAAMYALQVKEELECWPEQSHRERVG</sequence>
<name>A0AAV6WXW7_9LAMI</name>
<proteinExistence type="predicted"/>
<accession>A0AAV6WXW7</accession>
<evidence type="ECO:0000313" key="1">
    <source>
        <dbReference type="EMBL" id="KAG8375178.1"/>
    </source>
</evidence>
<reference evidence="1" key="1">
    <citation type="submission" date="2019-10" db="EMBL/GenBank/DDBJ databases">
        <authorList>
            <person name="Zhang R."/>
            <person name="Pan Y."/>
            <person name="Wang J."/>
            <person name="Ma R."/>
            <person name="Yu S."/>
        </authorList>
    </citation>
    <scope>NUCLEOTIDE SEQUENCE</scope>
    <source>
        <strain evidence="1">LA-IB0</strain>
        <tissue evidence="1">Leaf</tissue>
    </source>
</reference>